<evidence type="ECO:0000313" key="1">
    <source>
        <dbReference type="EMBL" id="KAG0588346.1"/>
    </source>
</evidence>
<name>A0A8T0J008_CERPU</name>
<dbReference type="EMBL" id="CM026422">
    <property type="protein sequence ID" value="KAG0588346.1"/>
    <property type="molecule type" value="Genomic_DNA"/>
</dbReference>
<dbReference type="Proteomes" id="UP000822688">
    <property type="component" value="Chromosome 2"/>
</dbReference>
<dbReference type="AlphaFoldDB" id="A0A8T0J008"/>
<protein>
    <submittedName>
        <fullName evidence="1">Uncharacterized protein</fullName>
    </submittedName>
</protein>
<proteinExistence type="predicted"/>
<sequence>MDICTKYLAATPWSLEEEETIREYNSKQLSFYTTDDLRARLDFPNDDDMRQNELELLIEDTLITSFLKIPLKNPFDYHDPTCQMEKDNLSKAFTTILSNFGPDKSSKLLTNVIALMTQESRNLLITITKACQEGNGELMWCSSITFCWYFDVLRKANVAQDIVDSLLKDDQISQVLRKECAILSYDDDALAFMTFERWAEVILIIFKDIMDGRLFLKTSERILLLEKWIWILQSSYRKMSQNREYITLLNKFIMTFPRQVQKTIYNSWTYDSDKLSWLGVEQDLMMKVRSLWLDELMDKLKDVGKIEI</sequence>
<reference evidence="1" key="1">
    <citation type="submission" date="2020-06" db="EMBL/GenBank/DDBJ databases">
        <title>WGS assembly of Ceratodon purpureus strain R40.</title>
        <authorList>
            <person name="Carey S.B."/>
            <person name="Jenkins J."/>
            <person name="Shu S."/>
            <person name="Lovell J.T."/>
            <person name="Sreedasyam A."/>
            <person name="Maumus F."/>
            <person name="Tiley G.P."/>
            <person name="Fernandez-Pozo N."/>
            <person name="Barry K."/>
            <person name="Chen C."/>
            <person name="Wang M."/>
            <person name="Lipzen A."/>
            <person name="Daum C."/>
            <person name="Saski C.A."/>
            <person name="Payton A.C."/>
            <person name="Mcbreen J.C."/>
            <person name="Conrad R.E."/>
            <person name="Kollar L.M."/>
            <person name="Olsson S."/>
            <person name="Huttunen S."/>
            <person name="Landis J.B."/>
            <person name="Wickett N.J."/>
            <person name="Johnson M.G."/>
            <person name="Rensing S.A."/>
            <person name="Grimwood J."/>
            <person name="Schmutz J."/>
            <person name="Mcdaniel S.F."/>
        </authorList>
    </citation>
    <scope>NUCLEOTIDE SEQUENCE</scope>
    <source>
        <strain evidence="1">R40</strain>
    </source>
</reference>
<comment type="caution">
    <text evidence="1">The sequence shown here is derived from an EMBL/GenBank/DDBJ whole genome shotgun (WGS) entry which is preliminary data.</text>
</comment>
<gene>
    <name evidence="1" type="ORF">KC19_2G236500</name>
</gene>
<organism evidence="1 2">
    <name type="scientific">Ceratodon purpureus</name>
    <name type="common">Fire moss</name>
    <name type="synonym">Dicranum purpureum</name>
    <dbReference type="NCBI Taxonomy" id="3225"/>
    <lineage>
        <taxon>Eukaryota</taxon>
        <taxon>Viridiplantae</taxon>
        <taxon>Streptophyta</taxon>
        <taxon>Embryophyta</taxon>
        <taxon>Bryophyta</taxon>
        <taxon>Bryophytina</taxon>
        <taxon>Bryopsida</taxon>
        <taxon>Dicranidae</taxon>
        <taxon>Pseudoditrichales</taxon>
        <taxon>Ditrichaceae</taxon>
        <taxon>Ceratodon</taxon>
    </lineage>
</organism>
<accession>A0A8T0J008</accession>
<evidence type="ECO:0000313" key="2">
    <source>
        <dbReference type="Proteomes" id="UP000822688"/>
    </source>
</evidence>
<keyword evidence="2" id="KW-1185">Reference proteome</keyword>